<proteinExistence type="inferred from homology"/>
<evidence type="ECO:0000313" key="5">
    <source>
        <dbReference type="Proteomes" id="UP000801864"/>
    </source>
</evidence>
<organism evidence="4 5">
    <name type="scientific">Trichoderma lentiforme</name>
    <dbReference type="NCBI Taxonomy" id="1567552"/>
    <lineage>
        <taxon>Eukaryota</taxon>
        <taxon>Fungi</taxon>
        <taxon>Dikarya</taxon>
        <taxon>Ascomycota</taxon>
        <taxon>Pezizomycotina</taxon>
        <taxon>Sordariomycetes</taxon>
        <taxon>Hypocreomycetidae</taxon>
        <taxon>Hypocreales</taxon>
        <taxon>Hypocreaceae</taxon>
        <taxon>Trichoderma</taxon>
    </lineage>
</organism>
<dbReference type="Proteomes" id="UP000801864">
    <property type="component" value="Unassembled WGS sequence"/>
</dbReference>
<dbReference type="EMBL" id="QLNT01000002">
    <property type="protein sequence ID" value="KAF3076698.1"/>
    <property type="molecule type" value="Genomic_DNA"/>
</dbReference>
<dbReference type="InterPro" id="IPR000073">
    <property type="entry name" value="AB_hydrolase_1"/>
</dbReference>
<feature type="domain" description="AB hydrolase-1" evidence="3">
    <location>
        <begin position="45"/>
        <end position="339"/>
    </location>
</feature>
<comment type="caution">
    <text evidence="4">The sequence shown here is derived from an EMBL/GenBank/DDBJ whole genome shotgun (WGS) entry which is preliminary data.</text>
</comment>
<dbReference type="PANTHER" id="PTHR43329">
    <property type="entry name" value="EPOXIDE HYDROLASE"/>
    <property type="match status" value="1"/>
</dbReference>
<evidence type="ECO:0000256" key="1">
    <source>
        <dbReference type="ARBA" id="ARBA00022801"/>
    </source>
</evidence>
<reference evidence="4 5" key="1">
    <citation type="submission" date="2018-06" db="EMBL/GenBank/DDBJ databases">
        <title>Genome analysis of cellulolytic fungus Trichoderma lentiforme CFAM-422.</title>
        <authorList>
            <person name="Steindorff A.S."/>
            <person name="Formighieri E.F."/>
            <person name="Midorikawa G.E.O."/>
            <person name="Tamietti M.S."/>
            <person name="Ramos E.Z."/>
            <person name="Silva A.S."/>
            <person name="Bon E.P.S."/>
            <person name="Mendes T.D."/>
            <person name="Damaso M.C.T."/>
            <person name="Favaro L.C.L."/>
        </authorList>
    </citation>
    <scope>NUCLEOTIDE SEQUENCE [LARGE SCALE GENOMIC DNA]</scope>
    <source>
        <strain evidence="4 5">CFAM-422</strain>
    </source>
</reference>
<evidence type="ECO:0000256" key="2">
    <source>
        <dbReference type="ARBA" id="ARBA00038334"/>
    </source>
</evidence>
<comment type="similarity">
    <text evidence="2">Belongs to the AB hydrolase superfamily. Epoxide hydrolase family.</text>
</comment>
<sequence length="358" mass="41114">MVTGREGIAKVAPWYDPDISHEYATLNGRRYHYLLGEPKDVTVKNTVVLIHGFQDLAFGWRYQIKPLVALGLRVIAIDCMGYGGTEAPHVPPESIRLYTFKRAADDIKELASQIGVSTIILGGHDWGGMIATRTYLYYPELVSHIFTLGTPYLPPMQEWLEFDDYIAKYPTFKYQGQFAGKELEHRLNSKDALRQFWIATYGGRGPNGEAAFSTERALLENWPLLIRSDVLSEEELIYYVEEYASNGISAARKSKSFHPSIHLFDAANVSQVNWYRNRRENWEDERSISPTTQIKIPYLFVQALQDRFLPPSMSEGMEQYIPNLRRRESDSTHFCQVLDPQGINTHLRSWFEEVVFSG</sequence>
<accession>A0A9P5CIT4</accession>
<dbReference type="PRINTS" id="PR00111">
    <property type="entry name" value="ABHYDROLASE"/>
</dbReference>
<dbReference type="SUPFAM" id="SSF53474">
    <property type="entry name" value="alpha/beta-Hydrolases"/>
    <property type="match status" value="1"/>
</dbReference>
<name>A0A9P5CIT4_9HYPO</name>
<protein>
    <submittedName>
        <fullName evidence="4">Bifunctional epoxide hydrolase 2</fullName>
    </submittedName>
</protein>
<dbReference type="InterPro" id="IPR029058">
    <property type="entry name" value="AB_hydrolase_fold"/>
</dbReference>
<dbReference type="AlphaFoldDB" id="A0A9P5CIT4"/>
<gene>
    <name evidence="4" type="ORF">CFAM422_001046</name>
</gene>
<dbReference type="PRINTS" id="PR00412">
    <property type="entry name" value="EPOXHYDRLASE"/>
</dbReference>
<keyword evidence="1 4" id="KW-0378">Hydrolase</keyword>
<evidence type="ECO:0000259" key="3">
    <source>
        <dbReference type="Pfam" id="PF00561"/>
    </source>
</evidence>
<keyword evidence="5" id="KW-1185">Reference proteome</keyword>
<dbReference type="Pfam" id="PF00561">
    <property type="entry name" value="Abhydrolase_1"/>
    <property type="match status" value="1"/>
</dbReference>
<dbReference type="GO" id="GO:0016787">
    <property type="term" value="F:hydrolase activity"/>
    <property type="evidence" value="ECO:0007669"/>
    <property type="project" value="UniProtKB-KW"/>
</dbReference>
<evidence type="ECO:0000313" key="4">
    <source>
        <dbReference type="EMBL" id="KAF3076698.1"/>
    </source>
</evidence>
<dbReference type="Gene3D" id="3.40.50.1820">
    <property type="entry name" value="alpha/beta hydrolase"/>
    <property type="match status" value="1"/>
</dbReference>
<dbReference type="InterPro" id="IPR000639">
    <property type="entry name" value="Epox_hydrolase-like"/>
</dbReference>